<dbReference type="Pfam" id="PF02120">
    <property type="entry name" value="Flg_hook"/>
    <property type="match status" value="1"/>
</dbReference>
<dbReference type="eggNOG" id="COG3144">
    <property type="taxonomic scope" value="Bacteria"/>
</dbReference>
<feature type="domain" description="Flagellar hook-length control protein-like C-terminal" evidence="2">
    <location>
        <begin position="362"/>
        <end position="430"/>
    </location>
</feature>
<feature type="compositionally biased region" description="Low complexity" evidence="1">
    <location>
        <begin position="431"/>
        <end position="446"/>
    </location>
</feature>
<dbReference type="InterPro" id="IPR038610">
    <property type="entry name" value="FliK-like_C_sf"/>
</dbReference>
<reference evidence="3 4" key="1">
    <citation type="journal article" date="2013" name="Genome Announc.">
        <title>Genome sequences for three denitrifying bacterial strains isolated from a uranium- and nitrate-contaminated subsurface environment.</title>
        <authorList>
            <person name="Venkatramanan R."/>
            <person name="Prakash O."/>
            <person name="Woyke T."/>
            <person name="Chain P."/>
            <person name="Goodwin L.A."/>
            <person name="Watson D."/>
            <person name="Brooks S."/>
            <person name="Kostka J.E."/>
            <person name="Green S.J."/>
        </authorList>
    </citation>
    <scope>NUCLEOTIDE SEQUENCE [LARGE SCALE GENOMIC DNA]</scope>
    <source>
        <strain evidence="3 4">1NES1</strain>
    </source>
</reference>
<feature type="region of interest" description="Disordered" evidence="1">
    <location>
        <begin position="1"/>
        <end position="151"/>
    </location>
</feature>
<evidence type="ECO:0000313" key="3">
    <source>
        <dbReference type="EMBL" id="AGK59394.1"/>
    </source>
</evidence>
<gene>
    <name evidence="3" type="ORF">HYPDE_38623</name>
</gene>
<keyword evidence="3" id="KW-0969">Cilium</keyword>
<protein>
    <submittedName>
        <fullName evidence="3">Flagellar hook-length control protein</fullName>
    </submittedName>
</protein>
<dbReference type="AlphaFoldDB" id="N0B6Z8"/>
<dbReference type="KEGG" id="hdt:HYPDE_38623"/>
<sequence>MTEAASRAAQSQSIIDTLSKSASAKSNAQAHRAGSKPIQKQQDTDGSNDRVRDRSIDKAERRDNHSAFKSIDTTAKASEKSHRGNEKDDDSEKSFEATIDTLGSQTPPGNAPASVPATPPAGWGAEIALRTAQDQASNDDSKSTPTNLKTAALPGHLLRQASVVALLDAKQRLLAAQDSTAQVSDSTSEETMATPVMVHAREAHWVFDDANAASSTRVFETLTSKGSKENPLAALTGATTSRGEDGVSKASADMMTPRAVGQAPANNAATQQNFSGAQDGRPGSREQSGTTDVSTRRIVDTAVAAPAEHISQDSPEISGMSAATQQVRSGVLTALADDSSNAQVSNPSQMTDRPPVTGQVLRTIDLTLSPSDLGTVRLKLSLKSSALDIDAEASKASTAKLLDDDRKGLEQSLRDAGYDVKSLKIADISAGSNSTLNNSLNNSGSSFQDGSQARANFAGRQDESMPRREGGMPDQSQQRQRDNNQKTSPAPDVASGRQANAIYI</sequence>
<proteinExistence type="predicted"/>
<feature type="compositionally biased region" description="Basic and acidic residues" evidence="1">
    <location>
        <begin position="77"/>
        <end position="95"/>
    </location>
</feature>
<dbReference type="HOGENOM" id="CLU_540549_0_0_5"/>
<name>N0B6Z8_9HYPH</name>
<feature type="region of interest" description="Disordered" evidence="1">
    <location>
        <begin position="230"/>
        <end position="249"/>
    </location>
</feature>
<dbReference type="STRING" id="670307.HYPDE_38623"/>
<evidence type="ECO:0000256" key="1">
    <source>
        <dbReference type="SAM" id="MobiDB-lite"/>
    </source>
</evidence>
<dbReference type="Proteomes" id="UP000005952">
    <property type="component" value="Chromosome"/>
</dbReference>
<keyword evidence="3" id="KW-0282">Flagellum</keyword>
<dbReference type="InterPro" id="IPR021136">
    <property type="entry name" value="Flagellar_hook_control-like_C"/>
</dbReference>
<feature type="compositionally biased region" description="Basic and acidic residues" evidence="1">
    <location>
        <begin position="47"/>
        <end position="66"/>
    </location>
</feature>
<accession>N0B6Z8</accession>
<feature type="region of interest" description="Disordered" evidence="1">
    <location>
        <begin position="305"/>
        <end position="324"/>
    </location>
</feature>
<evidence type="ECO:0000313" key="4">
    <source>
        <dbReference type="Proteomes" id="UP000005952"/>
    </source>
</evidence>
<feature type="compositionally biased region" description="Low complexity" evidence="1">
    <location>
        <begin position="1"/>
        <end position="30"/>
    </location>
</feature>
<organism evidence="3 4">
    <name type="scientific">Hyphomicrobium denitrificans 1NES1</name>
    <dbReference type="NCBI Taxonomy" id="670307"/>
    <lineage>
        <taxon>Bacteria</taxon>
        <taxon>Pseudomonadati</taxon>
        <taxon>Pseudomonadota</taxon>
        <taxon>Alphaproteobacteria</taxon>
        <taxon>Hyphomicrobiales</taxon>
        <taxon>Hyphomicrobiaceae</taxon>
        <taxon>Hyphomicrobium</taxon>
    </lineage>
</organism>
<feature type="compositionally biased region" description="Basic and acidic residues" evidence="1">
    <location>
        <begin position="460"/>
        <end position="471"/>
    </location>
</feature>
<dbReference type="EMBL" id="CP005587">
    <property type="protein sequence ID" value="AGK59394.1"/>
    <property type="molecule type" value="Genomic_DNA"/>
</dbReference>
<feature type="compositionally biased region" description="Polar residues" evidence="1">
    <location>
        <begin position="132"/>
        <end position="149"/>
    </location>
</feature>
<dbReference type="OrthoDB" id="7676733at2"/>
<keyword evidence="4" id="KW-1185">Reference proteome</keyword>
<feature type="region of interest" description="Disordered" evidence="1">
    <location>
        <begin position="431"/>
        <end position="504"/>
    </location>
</feature>
<dbReference type="Gene3D" id="3.30.750.140">
    <property type="match status" value="1"/>
</dbReference>
<keyword evidence="3" id="KW-0966">Cell projection</keyword>
<evidence type="ECO:0000259" key="2">
    <source>
        <dbReference type="Pfam" id="PF02120"/>
    </source>
</evidence>
<feature type="region of interest" description="Disordered" evidence="1">
    <location>
        <begin position="272"/>
        <end position="296"/>
    </location>
</feature>
<dbReference type="RefSeq" id="WP_015599409.1">
    <property type="nucleotide sequence ID" value="NC_021172.1"/>
</dbReference>